<dbReference type="Proteomes" id="UP000624404">
    <property type="component" value="Unassembled WGS sequence"/>
</dbReference>
<proteinExistence type="predicted"/>
<organism evidence="1 2">
    <name type="scientific">Sclerotinia trifoliorum</name>
    <dbReference type="NCBI Taxonomy" id="28548"/>
    <lineage>
        <taxon>Eukaryota</taxon>
        <taxon>Fungi</taxon>
        <taxon>Dikarya</taxon>
        <taxon>Ascomycota</taxon>
        <taxon>Pezizomycotina</taxon>
        <taxon>Leotiomycetes</taxon>
        <taxon>Helotiales</taxon>
        <taxon>Sclerotiniaceae</taxon>
        <taxon>Sclerotinia</taxon>
    </lineage>
</organism>
<reference evidence="1" key="1">
    <citation type="submission" date="2020-10" db="EMBL/GenBank/DDBJ databases">
        <authorList>
            <person name="Kusch S."/>
        </authorList>
    </citation>
    <scope>NUCLEOTIDE SEQUENCE</scope>
    <source>
        <strain evidence="1">SwB9</strain>
    </source>
</reference>
<protein>
    <submittedName>
        <fullName evidence="1">58abefe4-4841-42df-b4fb-ddbcfff1af2b-CDS</fullName>
    </submittedName>
</protein>
<accession>A0A8H2VRN8</accession>
<comment type="caution">
    <text evidence="1">The sequence shown here is derived from an EMBL/GenBank/DDBJ whole genome shotgun (WGS) entry which is preliminary data.</text>
</comment>
<evidence type="ECO:0000313" key="1">
    <source>
        <dbReference type="EMBL" id="CAD6443414.1"/>
    </source>
</evidence>
<dbReference type="OrthoDB" id="10504172at2759"/>
<keyword evidence="2" id="KW-1185">Reference proteome</keyword>
<gene>
    <name evidence="1" type="ORF">SCLTRI_LOCUS3206</name>
</gene>
<name>A0A8H2VRN8_9HELO</name>
<dbReference type="AlphaFoldDB" id="A0A8H2VRN8"/>
<dbReference type="EMBL" id="CAJHIA010000010">
    <property type="protein sequence ID" value="CAD6443414.1"/>
    <property type="molecule type" value="Genomic_DNA"/>
</dbReference>
<sequence>MKAPDLVSVTPRMGYGTPNTLGFECVAGGEPCNLKWAPTSAEIATVLPSTLEVVICSKMKAILNRAVRDETDCSFHLDDVPYGLALILALFKAKAKGLNHS</sequence>
<evidence type="ECO:0000313" key="2">
    <source>
        <dbReference type="Proteomes" id="UP000624404"/>
    </source>
</evidence>